<protein>
    <submittedName>
        <fullName evidence="11">Iron ABC transporter permease</fullName>
    </submittedName>
</protein>
<organism evidence="11 12">
    <name type="scientific">Nesterenkonia massiliensis</name>
    <dbReference type="NCBI Taxonomy" id="1232429"/>
    <lineage>
        <taxon>Bacteria</taxon>
        <taxon>Bacillati</taxon>
        <taxon>Actinomycetota</taxon>
        <taxon>Actinomycetes</taxon>
        <taxon>Micrococcales</taxon>
        <taxon>Micrococcaceae</taxon>
        <taxon>Nesterenkonia</taxon>
    </lineage>
</organism>
<feature type="transmembrane region" description="Helical" evidence="8">
    <location>
        <begin position="131"/>
        <end position="155"/>
    </location>
</feature>
<feature type="transmembrane region" description="Helical" evidence="8">
    <location>
        <begin position="418"/>
        <end position="438"/>
    </location>
</feature>
<dbReference type="EMBL" id="JALXMO010000020">
    <property type="protein sequence ID" value="MCT1607289.1"/>
    <property type="molecule type" value="Genomic_DNA"/>
</dbReference>
<dbReference type="PANTHER" id="PTHR43357">
    <property type="entry name" value="INNER MEMBRANE ABC TRANSPORTER PERMEASE PROTEIN YDCV"/>
    <property type="match status" value="1"/>
</dbReference>
<keyword evidence="4" id="KW-0997">Cell inner membrane</keyword>
<dbReference type="InterPro" id="IPR035906">
    <property type="entry name" value="MetI-like_sf"/>
</dbReference>
<evidence type="ECO:0000256" key="3">
    <source>
        <dbReference type="ARBA" id="ARBA00022475"/>
    </source>
</evidence>
<keyword evidence="2 8" id="KW-0813">Transport</keyword>
<evidence type="ECO:0000256" key="6">
    <source>
        <dbReference type="ARBA" id="ARBA00022989"/>
    </source>
</evidence>
<feature type="transmembrane region" description="Helical" evidence="8">
    <location>
        <begin position="95"/>
        <end position="119"/>
    </location>
</feature>
<dbReference type="CDD" id="cd06261">
    <property type="entry name" value="TM_PBP2"/>
    <property type="match status" value="2"/>
</dbReference>
<feature type="transmembrane region" description="Helical" evidence="8">
    <location>
        <begin position="520"/>
        <end position="543"/>
    </location>
</feature>
<feature type="transmembrane region" description="Helical" evidence="8">
    <location>
        <begin position="450"/>
        <end position="472"/>
    </location>
</feature>
<feature type="region of interest" description="Disordered" evidence="9">
    <location>
        <begin position="1"/>
        <end position="26"/>
    </location>
</feature>
<evidence type="ECO:0000256" key="7">
    <source>
        <dbReference type="ARBA" id="ARBA00023136"/>
    </source>
</evidence>
<dbReference type="Proteomes" id="UP001205046">
    <property type="component" value="Unassembled WGS sequence"/>
</dbReference>
<name>A0ABT2HRH8_9MICC</name>
<feature type="transmembrane region" description="Helical" evidence="8">
    <location>
        <begin position="563"/>
        <end position="587"/>
    </location>
</feature>
<evidence type="ECO:0000256" key="5">
    <source>
        <dbReference type="ARBA" id="ARBA00022692"/>
    </source>
</evidence>
<keyword evidence="3" id="KW-1003">Cell membrane</keyword>
<keyword evidence="6 8" id="KW-1133">Transmembrane helix</keyword>
<feature type="transmembrane region" description="Helical" evidence="8">
    <location>
        <begin position="326"/>
        <end position="359"/>
    </location>
</feature>
<comment type="subcellular location">
    <subcellularLocation>
        <location evidence="1">Cell inner membrane</location>
        <topology evidence="1">Multi-pass membrane protein</topology>
    </subcellularLocation>
    <subcellularLocation>
        <location evidence="8">Cell membrane</location>
        <topology evidence="8">Multi-pass membrane protein</topology>
    </subcellularLocation>
</comment>
<dbReference type="InterPro" id="IPR000515">
    <property type="entry name" value="MetI-like"/>
</dbReference>
<feature type="domain" description="ABC transmembrane type-1" evidence="10">
    <location>
        <begin position="380"/>
        <end position="584"/>
    </location>
</feature>
<evidence type="ECO:0000256" key="1">
    <source>
        <dbReference type="ARBA" id="ARBA00004429"/>
    </source>
</evidence>
<feature type="domain" description="ABC transmembrane type-1" evidence="10">
    <location>
        <begin position="96"/>
        <end position="295"/>
    </location>
</feature>
<feature type="transmembrane region" description="Helical" evidence="8">
    <location>
        <begin position="219"/>
        <end position="241"/>
    </location>
</feature>
<proteinExistence type="inferred from homology"/>
<dbReference type="PANTHER" id="PTHR43357:SF4">
    <property type="entry name" value="INNER MEMBRANE ABC TRANSPORTER PERMEASE PROTEIN YDCV"/>
    <property type="match status" value="1"/>
</dbReference>
<feature type="transmembrane region" description="Helical" evidence="8">
    <location>
        <begin position="50"/>
        <end position="75"/>
    </location>
</feature>
<dbReference type="RefSeq" id="WP_260073251.1">
    <property type="nucleotide sequence ID" value="NZ_JALXMO010000020.1"/>
</dbReference>
<keyword evidence="5 8" id="KW-0812">Transmembrane</keyword>
<evidence type="ECO:0000313" key="11">
    <source>
        <dbReference type="EMBL" id="MCT1607289.1"/>
    </source>
</evidence>
<evidence type="ECO:0000256" key="8">
    <source>
        <dbReference type="RuleBase" id="RU363032"/>
    </source>
</evidence>
<dbReference type="PROSITE" id="PS50928">
    <property type="entry name" value="ABC_TM1"/>
    <property type="match status" value="2"/>
</dbReference>
<feature type="transmembrane region" description="Helical" evidence="8">
    <location>
        <begin position="175"/>
        <end position="198"/>
    </location>
</feature>
<feature type="transmembrane region" description="Helical" evidence="8">
    <location>
        <begin position="379"/>
        <end position="406"/>
    </location>
</feature>
<keyword evidence="12" id="KW-1185">Reference proteome</keyword>
<evidence type="ECO:0000259" key="10">
    <source>
        <dbReference type="PROSITE" id="PS50928"/>
    </source>
</evidence>
<accession>A0ABT2HRH8</accession>
<sequence>MAVGSLSAVSPGASSGSSSAVPPEAAVPAPRRRRLFGAPVRRRMDPVSRLLLVLVLIALTLLVGLPVLGVMNRAFSSEGLTVLQSFVTSGTNRQLFLNTVQLGLIVGVLGTCCAFALAYAQARLRFPGQRLIHILTLVPIISPPFAVAAAIITLFGRTGMISYDLLGVRYDIYGLQGLVLALTLSYLPLAYLNLLGMLRALDPAHEEAASSLGASRWRVFHTVTAPMLVPGFGGAFLLLFVEAISDLSNPLVLGGNYQVLASRAYLAIVGEYNLPGGAAYALVLLIPAVAIFAIQRYWSSRGVVVSITGKPSGRRQRHTATSLPGLWIPLAGFAYAMAALIMLLYGTIVAGAFVRILGVNNTPTLDNFRYVLTGVGNDAIIDTTLLALIATPVAGLLGMITAWLVVTRVQRGAALLDFFGMLGIAVPGTVIGIGYVISYSEPTMVFGVPVLPALVGGSTVFGGAVAIVMAYASGSAPAGQRTGIAALRQIDPALEEASASLGVSTGGTFRRITLPLVRPAFMTGLMYAFAQAMTSVSAIIFLVTPHTQILTSRIYAEVERGRFGNAFAFCTVLMIIVLAAMLAIHLLTRRMRSVQS</sequence>
<dbReference type="SUPFAM" id="SSF161098">
    <property type="entry name" value="MetI-like"/>
    <property type="match status" value="2"/>
</dbReference>
<reference evidence="11 12" key="1">
    <citation type="submission" date="2022-04" db="EMBL/GenBank/DDBJ databases">
        <title>Human microbiome associated bacterial genomes.</title>
        <authorList>
            <person name="Sandstrom S."/>
            <person name="Salamzade R."/>
            <person name="Kalan L.R."/>
        </authorList>
    </citation>
    <scope>NUCLEOTIDE SEQUENCE [LARGE SCALE GENOMIC DNA]</scope>
    <source>
        <strain evidence="12">p3-SID767</strain>
    </source>
</reference>
<comment type="caution">
    <text evidence="11">The sequence shown here is derived from an EMBL/GenBank/DDBJ whole genome shotgun (WGS) entry which is preliminary data.</text>
</comment>
<feature type="transmembrane region" description="Helical" evidence="8">
    <location>
        <begin position="277"/>
        <end position="294"/>
    </location>
</feature>
<comment type="similarity">
    <text evidence="8">Belongs to the binding-protein-dependent transport system permease family.</text>
</comment>
<evidence type="ECO:0000256" key="9">
    <source>
        <dbReference type="SAM" id="MobiDB-lite"/>
    </source>
</evidence>
<dbReference type="Gene3D" id="1.10.3720.10">
    <property type="entry name" value="MetI-like"/>
    <property type="match status" value="2"/>
</dbReference>
<evidence type="ECO:0000256" key="4">
    <source>
        <dbReference type="ARBA" id="ARBA00022519"/>
    </source>
</evidence>
<dbReference type="Pfam" id="PF00528">
    <property type="entry name" value="BPD_transp_1"/>
    <property type="match status" value="2"/>
</dbReference>
<gene>
    <name evidence="11" type="ORF">M3B43_08115</name>
</gene>
<keyword evidence="7 8" id="KW-0472">Membrane</keyword>
<evidence type="ECO:0000313" key="12">
    <source>
        <dbReference type="Proteomes" id="UP001205046"/>
    </source>
</evidence>
<evidence type="ECO:0000256" key="2">
    <source>
        <dbReference type="ARBA" id="ARBA00022448"/>
    </source>
</evidence>